<keyword evidence="2" id="KW-0238">DNA-binding</keyword>
<comment type="caution">
    <text evidence="5">The sequence shown here is derived from an EMBL/GenBank/DDBJ whole genome shotgun (WGS) entry which is preliminary data.</text>
</comment>
<dbReference type="Proteomes" id="UP000647339">
    <property type="component" value="Unassembled WGS sequence"/>
</dbReference>
<dbReference type="RefSeq" id="WP_015268184.1">
    <property type="nucleotide sequence ID" value="NZ_BMIU01000021.1"/>
</dbReference>
<keyword evidence="3" id="KW-0804">Transcription</keyword>
<evidence type="ECO:0000256" key="2">
    <source>
        <dbReference type="ARBA" id="ARBA00023125"/>
    </source>
</evidence>
<dbReference type="CDD" id="cd00090">
    <property type="entry name" value="HTH_ARSR"/>
    <property type="match status" value="1"/>
</dbReference>
<evidence type="ECO:0000259" key="4">
    <source>
        <dbReference type="PROSITE" id="PS50987"/>
    </source>
</evidence>
<evidence type="ECO:0000313" key="6">
    <source>
        <dbReference type="Proteomes" id="UP000647339"/>
    </source>
</evidence>
<accession>A0ABQ1VAU5</accession>
<dbReference type="SUPFAM" id="SSF46785">
    <property type="entry name" value="Winged helix' DNA-binding domain"/>
    <property type="match status" value="1"/>
</dbReference>
<dbReference type="Gene3D" id="1.10.10.10">
    <property type="entry name" value="Winged helix-like DNA-binding domain superfamily/Winged helix DNA-binding domain"/>
    <property type="match status" value="1"/>
</dbReference>
<keyword evidence="6" id="KW-1185">Reference proteome</keyword>
<dbReference type="InterPro" id="IPR036388">
    <property type="entry name" value="WH-like_DNA-bd_sf"/>
</dbReference>
<dbReference type="InterPro" id="IPR011991">
    <property type="entry name" value="ArsR-like_HTH"/>
</dbReference>
<dbReference type="Pfam" id="PF01022">
    <property type="entry name" value="HTH_5"/>
    <property type="match status" value="1"/>
</dbReference>
<evidence type="ECO:0000256" key="1">
    <source>
        <dbReference type="ARBA" id="ARBA00023015"/>
    </source>
</evidence>
<gene>
    <name evidence="5" type="ORF">GCM10011339_35570</name>
</gene>
<dbReference type="PRINTS" id="PR00778">
    <property type="entry name" value="HTHARSR"/>
</dbReference>
<dbReference type="SMART" id="SM00418">
    <property type="entry name" value="HTH_ARSR"/>
    <property type="match status" value="1"/>
</dbReference>
<dbReference type="InterPro" id="IPR036390">
    <property type="entry name" value="WH_DNA-bd_sf"/>
</dbReference>
<protein>
    <recommendedName>
        <fullName evidence="4">HTH arsR-type domain-containing protein</fullName>
    </recommendedName>
</protein>
<dbReference type="PANTHER" id="PTHR33154">
    <property type="entry name" value="TRANSCRIPTIONAL REGULATOR, ARSR FAMILY"/>
    <property type="match status" value="1"/>
</dbReference>
<dbReference type="NCBIfam" id="NF033788">
    <property type="entry name" value="HTH_metalloreg"/>
    <property type="match status" value="1"/>
</dbReference>
<dbReference type="PROSITE" id="PS50987">
    <property type="entry name" value="HTH_ARSR_2"/>
    <property type="match status" value="1"/>
</dbReference>
<sequence>MNNNCIRVLADPVQIKECKKTLNKLEEQLNLATQIFNLSGNAARLKILFLLHKEGEMCPCDLSDILDISVGGISQHLRKLKDGKLVKYKKVGQTVFYSIVEDNIQAIRPVLDSLLNNNNKKESIS</sequence>
<dbReference type="EMBL" id="BMIU01000021">
    <property type="protein sequence ID" value="GGF43953.1"/>
    <property type="molecule type" value="Genomic_DNA"/>
</dbReference>
<evidence type="ECO:0000313" key="5">
    <source>
        <dbReference type="EMBL" id="GGF43953.1"/>
    </source>
</evidence>
<organism evidence="5 6">
    <name type="scientific">Echinicola rosea</name>
    <dbReference type="NCBI Taxonomy" id="1807691"/>
    <lineage>
        <taxon>Bacteria</taxon>
        <taxon>Pseudomonadati</taxon>
        <taxon>Bacteroidota</taxon>
        <taxon>Cytophagia</taxon>
        <taxon>Cytophagales</taxon>
        <taxon>Cyclobacteriaceae</taxon>
        <taxon>Echinicola</taxon>
    </lineage>
</organism>
<reference evidence="6" key="1">
    <citation type="journal article" date="2019" name="Int. J. Syst. Evol. Microbiol.">
        <title>The Global Catalogue of Microorganisms (GCM) 10K type strain sequencing project: providing services to taxonomists for standard genome sequencing and annotation.</title>
        <authorList>
            <consortium name="The Broad Institute Genomics Platform"/>
            <consortium name="The Broad Institute Genome Sequencing Center for Infectious Disease"/>
            <person name="Wu L."/>
            <person name="Ma J."/>
        </authorList>
    </citation>
    <scope>NUCLEOTIDE SEQUENCE [LARGE SCALE GENOMIC DNA]</scope>
    <source>
        <strain evidence="6">CGMCC 1.15407</strain>
    </source>
</reference>
<dbReference type="InterPro" id="IPR051081">
    <property type="entry name" value="HTH_MetalResp_TranReg"/>
</dbReference>
<proteinExistence type="predicted"/>
<keyword evidence="1" id="KW-0805">Transcription regulation</keyword>
<evidence type="ECO:0000256" key="3">
    <source>
        <dbReference type="ARBA" id="ARBA00023163"/>
    </source>
</evidence>
<dbReference type="PANTHER" id="PTHR33154:SF18">
    <property type="entry name" value="ARSENICAL RESISTANCE OPERON REPRESSOR"/>
    <property type="match status" value="1"/>
</dbReference>
<dbReference type="InterPro" id="IPR001845">
    <property type="entry name" value="HTH_ArsR_DNA-bd_dom"/>
</dbReference>
<feature type="domain" description="HTH arsR-type" evidence="4">
    <location>
        <begin position="25"/>
        <end position="122"/>
    </location>
</feature>
<name>A0ABQ1VAU5_9BACT</name>